<dbReference type="PANTHER" id="PTHR45697">
    <property type="entry name" value="ADP-RIBOSYLATION FACTOR-LIKE PROTEIN 2-RELATED"/>
    <property type="match status" value="1"/>
</dbReference>
<evidence type="ECO:0000256" key="3">
    <source>
        <dbReference type="ARBA" id="ARBA00023134"/>
    </source>
</evidence>
<dbReference type="Proteomes" id="UP000095009">
    <property type="component" value="Unassembled WGS sequence"/>
</dbReference>
<dbReference type="Gene3D" id="3.40.50.300">
    <property type="entry name" value="P-loop containing nucleotide triphosphate hydrolases"/>
    <property type="match status" value="1"/>
</dbReference>
<dbReference type="EMBL" id="KV454406">
    <property type="protein sequence ID" value="ODQ68363.1"/>
    <property type="molecule type" value="Genomic_DNA"/>
</dbReference>
<evidence type="ECO:0000256" key="1">
    <source>
        <dbReference type="ARBA" id="ARBA00010290"/>
    </source>
</evidence>
<evidence type="ECO:0000256" key="5">
    <source>
        <dbReference type="PIRSR" id="PIRSR606689-2"/>
    </source>
</evidence>
<dbReference type="STRING" id="857566.A0A1E3PSF7"/>
<dbReference type="GO" id="GO:0003924">
    <property type="term" value="F:GTPase activity"/>
    <property type="evidence" value="ECO:0007669"/>
    <property type="project" value="InterPro"/>
</dbReference>
<dbReference type="InterPro" id="IPR027417">
    <property type="entry name" value="P-loop_NTPase"/>
</dbReference>
<dbReference type="FunFam" id="3.40.50.300:FF:001166">
    <property type="entry name" value="ADP-ribosylation factor D"/>
    <property type="match status" value="1"/>
</dbReference>
<keyword evidence="8" id="KW-1185">Reference proteome</keyword>
<dbReference type="InterPro" id="IPR006689">
    <property type="entry name" value="Small_GTPase_ARF/SAR"/>
</dbReference>
<reference evidence="7 8" key="1">
    <citation type="journal article" date="2016" name="Proc. Natl. Acad. Sci. U.S.A.">
        <title>Comparative genomics of biotechnologically important yeasts.</title>
        <authorList>
            <person name="Riley R."/>
            <person name="Haridas S."/>
            <person name="Wolfe K.H."/>
            <person name="Lopes M.R."/>
            <person name="Hittinger C.T."/>
            <person name="Goeker M."/>
            <person name="Salamov A.A."/>
            <person name="Wisecaver J.H."/>
            <person name="Long T.M."/>
            <person name="Calvey C.H."/>
            <person name="Aerts A.L."/>
            <person name="Barry K.W."/>
            <person name="Choi C."/>
            <person name="Clum A."/>
            <person name="Coughlan A.Y."/>
            <person name="Deshpande S."/>
            <person name="Douglass A.P."/>
            <person name="Hanson S.J."/>
            <person name="Klenk H.-P."/>
            <person name="LaButti K.M."/>
            <person name="Lapidus A."/>
            <person name="Lindquist E.A."/>
            <person name="Lipzen A.M."/>
            <person name="Meier-Kolthoff J.P."/>
            <person name="Ohm R.A."/>
            <person name="Otillar R.P."/>
            <person name="Pangilinan J.L."/>
            <person name="Peng Y."/>
            <person name="Rokas A."/>
            <person name="Rosa C.A."/>
            <person name="Scheuner C."/>
            <person name="Sibirny A.A."/>
            <person name="Slot J.C."/>
            <person name="Stielow J.B."/>
            <person name="Sun H."/>
            <person name="Kurtzman C.P."/>
            <person name="Blackwell M."/>
            <person name="Grigoriev I.V."/>
            <person name="Jeffries T.W."/>
        </authorList>
    </citation>
    <scope>NUCLEOTIDE SEQUENCE [LARGE SCALE GENOMIC DNA]</scope>
    <source>
        <strain evidence="7 8">DSM 6958</strain>
    </source>
</reference>
<keyword evidence="3 4" id="KW-0342">GTP-binding</keyword>
<dbReference type="SUPFAM" id="SSF52540">
    <property type="entry name" value="P-loop containing nucleoside triphosphate hydrolases"/>
    <property type="match status" value="1"/>
</dbReference>
<evidence type="ECO:0000256" key="2">
    <source>
        <dbReference type="ARBA" id="ARBA00022741"/>
    </source>
</evidence>
<dbReference type="InterPro" id="IPR044612">
    <property type="entry name" value="ARL2/3"/>
</dbReference>
<dbReference type="AlphaFoldDB" id="A0A1E3PSF7"/>
<dbReference type="PRINTS" id="PR00328">
    <property type="entry name" value="SAR1GTPBP"/>
</dbReference>
<dbReference type="PROSITE" id="PS51417">
    <property type="entry name" value="ARF"/>
    <property type="match status" value="1"/>
</dbReference>
<name>A0A1E3PSF7_9ASCO</name>
<feature type="binding site" evidence="4">
    <location>
        <begin position="126"/>
        <end position="129"/>
    </location>
    <ligand>
        <name>GTP</name>
        <dbReference type="ChEBI" id="CHEBI:37565"/>
    </ligand>
</feature>
<proteinExistence type="inferred from homology"/>
<comment type="similarity">
    <text evidence="1 6">Belongs to the small GTPase superfamily. Arf family.</text>
</comment>
<dbReference type="SMART" id="SM00177">
    <property type="entry name" value="ARF"/>
    <property type="match status" value="1"/>
</dbReference>
<gene>
    <name evidence="7" type="ORF">NADFUDRAFT_49008</name>
</gene>
<evidence type="ECO:0000256" key="4">
    <source>
        <dbReference type="PIRSR" id="PIRSR606689-1"/>
    </source>
</evidence>
<dbReference type="OrthoDB" id="2011769at2759"/>
<evidence type="ECO:0000313" key="7">
    <source>
        <dbReference type="EMBL" id="ODQ68363.1"/>
    </source>
</evidence>
<organism evidence="7 8">
    <name type="scientific">Nadsonia fulvescens var. elongata DSM 6958</name>
    <dbReference type="NCBI Taxonomy" id="857566"/>
    <lineage>
        <taxon>Eukaryota</taxon>
        <taxon>Fungi</taxon>
        <taxon>Dikarya</taxon>
        <taxon>Ascomycota</taxon>
        <taxon>Saccharomycotina</taxon>
        <taxon>Dipodascomycetes</taxon>
        <taxon>Dipodascales</taxon>
        <taxon>Dipodascales incertae sedis</taxon>
        <taxon>Nadsonia</taxon>
    </lineage>
</organism>
<protein>
    <submittedName>
        <fullName evidence="7">ARF/SAR superfamily</fullName>
    </submittedName>
</protein>
<feature type="binding site" evidence="5">
    <location>
        <position position="47"/>
    </location>
    <ligand>
        <name>Mg(2+)</name>
        <dbReference type="ChEBI" id="CHEBI:18420"/>
    </ligand>
</feature>
<dbReference type="GO" id="GO:0046872">
    <property type="term" value="F:metal ion binding"/>
    <property type="evidence" value="ECO:0007669"/>
    <property type="project" value="UniProtKB-KW"/>
</dbReference>
<keyword evidence="2 4" id="KW-0547">Nucleotide-binding</keyword>
<keyword evidence="5" id="KW-0460">Magnesium</keyword>
<sequence length="191" mass="21736">MGLLTIIKKQRLKDKEIRVVMLGLDNAGKTTIVKSLLGQDCSTVSPTLGFNIQTLPHAGFRLSIWDIGGQRTLRPFWRNYFEKTDFLIWVVDITTDGNRLEECRDQLKVTLTEDRLSGAGLLVWINKMDLINGDVNSYSTVVDQMVELLELKQIKGHKWLVLPCSALSGYNLIKGLDFVTEEVGDRLYRYT</sequence>
<dbReference type="Pfam" id="PF00025">
    <property type="entry name" value="Arf"/>
    <property type="match status" value="1"/>
</dbReference>
<accession>A0A1E3PSF7</accession>
<dbReference type="NCBIfam" id="TIGR00231">
    <property type="entry name" value="small_GTP"/>
    <property type="match status" value="1"/>
</dbReference>
<dbReference type="SMART" id="SM00178">
    <property type="entry name" value="SAR"/>
    <property type="match status" value="1"/>
</dbReference>
<dbReference type="GO" id="GO:0005525">
    <property type="term" value="F:GTP binding"/>
    <property type="evidence" value="ECO:0007669"/>
    <property type="project" value="UniProtKB-KW"/>
</dbReference>
<feature type="binding site" evidence="4">
    <location>
        <position position="69"/>
    </location>
    <ligand>
        <name>GTP</name>
        <dbReference type="ChEBI" id="CHEBI:37565"/>
    </ligand>
</feature>
<evidence type="ECO:0000313" key="8">
    <source>
        <dbReference type="Proteomes" id="UP000095009"/>
    </source>
</evidence>
<feature type="binding site" evidence="5">
    <location>
        <position position="30"/>
    </location>
    <ligand>
        <name>Mg(2+)</name>
        <dbReference type="ChEBI" id="CHEBI:18420"/>
    </ligand>
</feature>
<evidence type="ECO:0000256" key="6">
    <source>
        <dbReference type="RuleBase" id="RU003925"/>
    </source>
</evidence>
<dbReference type="InterPro" id="IPR005225">
    <property type="entry name" value="Small_GTP-bd"/>
</dbReference>
<keyword evidence="5" id="KW-0479">Metal-binding</keyword>
<feature type="binding site" evidence="4">
    <location>
        <begin position="23"/>
        <end position="30"/>
    </location>
    <ligand>
        <name>GTP</name>
        <dbReference type="ChEBI" id="CHEBI:37565"/>
    </ligand>
</feature>